<name>A0A412TW98_9BACT</name>
<dbReference type="PANTHER" id="PTHR33885">
    <property type="entry name" value="PHAGE SHOCK PROTEIN C"/>
    <property type="match status" value="1"/>
</dbReference>
<feature type="domain" description="PspC-related ToastRack" evidence="9">
    <location>
        <begin position="402"/>
        <end position="476"/>
    </location>
</feature>
<dbReference type="Pfam" id="PF22744">
    <property type="entry name" value="Toast-rack_PspC-Cterm"/>
    <property type="match status" value="1"/>
</dbReference>
<dbReference type="GO" id="GO:0005886">
    <property type="term" value="C:plasma membrane"/>
    <property type="evidence" value="ECO:0007669"/>
    <property type="project" value="UniProtKB-SubCell"/>
</dbReference>
<dbReference type="InterPro" id="IPR052027">
    <property type="entry name" value="PspC"/>
</dbReference>
<feature type="domain" description="PspC-related transmembrane region" evidence="8">
    <location>
        <begin position="194"/>
        <end position="329"/>
    </location>
</feature>
<evidence type="ECO:0000259" key="8">
    <source>
        <dbReference type="Pfam" id="PF22571"/>
    </source>
</evidence>
<keyword evidence="2" id="KW-1003">Cell membrane</keyword>
<evidence type="ECO:0000256" key="6">
    <source>
        <dbReference type="SAM" id="Phobius"/>
    </source>
</evidence>
<dbReference type="Pfam" id="PF22571">
    <property type="entry name" value="LiaI-LiaF-TM_PspC"/>
    <property type="match status" value="1"/>
</dbReference>
<reference evidence="10 11" key="1">
    <citation type="submission" date="2018-08" db="EMBL/GenBank/DDBJ databases">
        <title>A genome reference for cultivated species of the human gut microbiota.</title>
        <authorList>
            <person name="Zou Y."/>
            <person name="Xue W."/>
            <person name="Luo G."/>
        </authorList>
    </citation>
    <scope>NUCLEOTIDE SEQUENCE [LARGE SCALE GENOMIC DNA]</scope>
    <source>
        <strain evidence="10 11">AF16-14</strain>
    </source>
</reference>
<feature type="transmembrane region" description="Helical" evidence="6">
    <location>
        <begin position="109"/>
        <end position="131"/>
    </location>
</feature>
<feature type="transmembrane region" description="Helical" evidence="6">
    <location>
        <begin position="137"/>
        <end position="160"/>
    </location>
</feature>
<evidence type="ECO:0000313" key="10">
    <source>
        <dbReference type="EMBL" id="RGU58167.1"/>
    </source>
</evidence>
<comment type="subcellular location">
    <subcellularLocation>
        <location evidence="1">Cell membrane</location>
        <topology evidence="1">Single-pass membrane protein</topology>
    </subcellularLocation>
</comment>
<feature type="domain" description="Phage shock protein PspC N-terminal" evidence="7">
    <location>
        <begin position="100"/>
        <end position="156"/>
    </location>
</feature>
<evidence type="ECO:0000313" key="11">
    <source>
        <dbReference type="Proteomes" id="UP000284243"/>
    </source>
</evidence>
<keyword evidence="3 6" id="KW-0812">Transmembrane</keyword>
<dbReference type="Proteomes" id="UP000284243">
    <property type="component" value="Unassembled WGS sequence"/>
</dbReference>
<evidence type="ECO:0000259" key="9">
    <source>
        <dbReference type="Pfam" id="PF22744"/>
    </source>
</evidence>
<feature type="transmembrane region" description="Helical" evidence="6">
    <location>
        <begin position="268"/>
        <end position="291"/>
    </location>
</feature>
<dbReference type="PANTHER" id="PTHR33885:SF3">
    <property type="entry name" value="PHAGE SHOCK PROTEIN C"/>
    <property type="match status" value="1"/>
</dbReference>
<organism evidence="10 11">
    <name type="scientific">Odoribacter splanchnicus</name>
    <dbReference type="NCBI Taxonomy" id="28118"/>
    <lineage>
        <taxon>Bacteria</taxon>
        <taxon>Pseudomonadati</taxon>
        <taxon>Bacteroidota</taxon>
        <taxon>Bacteroidia</taxon>
        <taxon>Bacteroidales</taxon>
        <taxon>Odoribacteraceae</taxon>
        <taxon>Odoribacter</taxon>
    </lineage>
</organism>
<evidence type="ECO:0000256" key="4">
    <source>
        <dbReference type="ARBA" id="ARBA00022989"/>
    </source>
</evidence>
<gene>
    <name evidence="10" type="ORF">DWW57_03685</name>
</gene>
<evidence type="ECO:0000256" key="1">
    <source>
        <dbReference type="ARBA" id="ARBA00004162"/>
    </source>
</evidence>
<feature type="transmembrane region" description="Helical" evidence="6">
    <location>
        <begin position="221"/>
        <end position="248"/>
    </location>
</feature>
<dbReference type="Pfam" id="PF04024">
    <property type="entry name" value="PspC"/>
    <property type="match status" value="1"/>
</dbReference>
<evidence type="ECO:0000256" key="3">
    <source>
        <dbReference type="ARBA" id="ARBA00022692"/>
    </source>
</evidence>
<dbReference type="InterPro" id="IPR054321">
    <property type="entry name" value="PspC-rel_TM"/>
</dbReference>
<dbReference type="EMBL" id="QRYC01000003">
    <property type="protein sequence ID" value="RGU58167.1"/>
    <property type="molecule type" value="Genomic_DNA"/>
</dbReference>
<evidence type="ECO:0000256" key="5">
    <source>
        <dbReference type="ARBA" id="ARBA00023136"/>
    </source>
</evidence>
<dbReference type="AlphaFoldDB" id="A0A412TW98"/>
<dbReference type="RefSeq" id="WP_022160640.1">
    <property type="nucleotide sequence ID" value="NZ_CABJFF010000003.1"/>
</dbReference>
<feature type="transmembrane region" description="Helical" evidence="6">
    <location>
        <begin position="303"/>
        <end position="324"/>
    </location>
</feature>
<dbReference type="InterPro" id="IPR054319">
    <property type="entry name" value="PspC-rel_ToastRack"/>
</dbReference>
<evidence type="ECO:0000256" key="2">
    <source>
        <dbReference type="ARBA" id="ARBA00022475"/>
    </source>
</evidence>
<proteinExistence type="predicted"/>
<keyword evidence="5 6" id="KW-0472">Membrane</keyword>
<accession>A0A412TW98</accession>
<comment type="caution">
    <text evidence="10">The sequence shown here is derived from an EMBL/GenBank/DDBJ whole genome shotgun (WGS) entry which is preliminary data.</text>
</comment>
<protein>
    <submittedName>
        <fullName evidence="10">PspC domain-containing protein</fullName>
    </submittedName>
</protein>
<sequence length="508" mass="57985">MKKTYNINLNGQVFCIDDDACLKLQSYIDTLESHYLKEEDGREIMADIESRIAELLKEVLGKGYKQVVTMEDIDQIIRIMGSPDVIIDEDTDKSTEPIKRKLYRDTDESVLGGVASGIAAYFDISVVWIRIAFVLLAFFYGVTILAYIILWIATPAAVTARQKMEMKGEKINVSNIEKNVRDTYDDLKKNSGIQKFFTGIENGAKTCFQTLNTILRKCLKIVFSVLSVVGLLAGTFLFILVFWCLLYPESVTNFSIYHILCSSISSELLLTLKIILLLTLNIPLLLIIYISARYLFQFNWNKIFLLTAIGCWFLAGFAGIIITIQQSLSYSDVTEETEGHSFITADTTSHKYLLKIDDLPQVSENSNIIHTNRYFANILAFDSIPPKEIYLKTFIRAIPSTFSRPSLTIQKKIRGIRTPDHFRPLNTIRYHWEQNGNELTLDNYFKIQPPHWKGQEVEVTIRIPEGDTLVIQGSNKIRNNIIHSCIPFQGYKKNYTTVMKNGVLEIVK</sequence>
<evidence type="ECO:0000259" key="7">
    <source>
        <dbReference type="Pfam" id="PF04024"/>
    </source>
</evidence>
<keyword evidence="4 6" id="KW-1133">Transmembrane helix</keyword>
<dbReference type="InterPro" id="IPR007168">
    <property type="entry name" value="Phageshock_PspC_N"/>
</dbReference>